<reference evidence="1" key="1">
    <citation type="submission" date="2023-04" db="EMBL/GenBank/DDBJ databases">
        <title>Ambrosiozyma monospora NBRC 10751.</title>
        <authorList>
            <person name="Ichikawa N."/>
            <person name="Sato H."/>
            <person name="Tonouchi N."/>
        </authorList>
    </citation>
    <scope>NUCLEOTIDE SEQUENCE</scope>
    <source>
        <strain evidence="1">NBRC 10751</strain>
    </source>
</reference>
<evidence type="ECO:0000313" key="1">
    <source>
        <dbReference type="EMBL" id="GME79472.1"/>
    </source>
</evidence>
<proteinExistence type="predicted"/>
<keyword evidence="2" id="KW-1185">Reference proteome</keyword>
<comment type="caution">
    <text evidence="1">The sequence shown here is derived from an EMBL/GenBank/DDBJ whole genome shotgun (WGS) entry which is preliminary data.</text>
</comment>
<dbReference type="Proteomes" id="UP001165064">
    <property type="component" value="Unassembled WGS sequence"/>
</dbReference>
<accession>A0ACB5T2C9</accession>
<gene>
    <name evidence="1" type="ORF">Amon02_000396800</name>
</gene>
<sequence length="151" mass="17460">MSSTKQPSSEAEDDVKDLTIKELWKLLDNWLKTNAPKAYESLNPPITETKLQQLEAEFGLSLPEGYKESLRVHNGSSDDAYGCGGCEYLSHTAVMRRWEFYVRRYDGVQLKSDDIESHAPEIRTVMYFKKWVPITFHIDLFSYCIDLDPTE</sequence>
<dbReference type="EMBL" id="BSXS01002608">
    <property type="protein sequence ID" value="GME79472.1"/>
    <property type="molecule type" value="Genomic_DNA"/>
</dbReference>
<evidence type="ECO:0000313" key="2">
    <source>
        <dbReference type="Proteomes" id="UP001165064"/>
    </source>
</evidence>
<organism evidence="1 2">
    <name type="scientific">Ambrosiozyma monospora</name>
    <name type="common">Yeast</name>
    <name type="synonym">Endomycopsis monosporus</name>
    <dbReference type="NCBI Taxonomy" id="43982"/>
    <lineage>
        <taxon>Eukaryota</taxon>
        <taxon>Fungi</taxon>
        <taxon>Dikarya</taxon>
        <taxon>Ascomycota</taxon>
        <taxon>Saccharomycotina</taxon>
        <taxon>Pichiomycetes</taxon>
        <taxon>Pichiales</taxon>
        <taxon>Pichiaceae</taxon>
        <taxon>Ambrosiozyma</taxon>
    </lineage>
</organism>
<protein>
    <submittedName>
        <fullName evidence="1">Unnamed protein product</fullName>
    </submittedName>
</protein>
<name>A0ACB5T2C9_AMBMO</name>